<evidence type="ECO:0000256" key="5">
    <source>
        <dbReference type="ARBA" id="ARBA00022777"/>
    </source>
</evidence>
<dbReference type="InterPro" id="IPR051334">
    <property type="entry name" value="SRPK"/>
</dbReference>
<proteinExistence type="predicted"/>
<dbReference type="Gene3D" id="1.10.510.10">
    <property type="entry name" value="Transferase(Phosphotransferase) domain 1"/>
    <property type="match status" value="1"/>
</dbReference>
<dbReference type="InterPro" id="IPR017441">
    <property type="entry name" value="Protein_kinase_ATP_BS"/>
</dbReference>
<dbReference type="InterPro" id="IPR000719">
    <property type="entry name" value="Prot_kinase_dom"/>
</dbReference>
<comment type="catalytic activity">
    <reaction evidence="8">
        <text>L-seryl-[protein] + ATP = O-phospho-L-seryl-[protein] + ADP + H(+)</text>
        <dbReference type="Rhea" id="RHEA:17989"/>
        <dbReference type="Rhea" id="RHEA-COMP:9863"/>
        <dbReference type="Rhea" id="RHEA-COMP:11604"/>
        <dbReference type="ChEBI" id="CHEBI:15378"/>
        <dbReference type="ChEBI" id="CHEBI:29999"/>
        <dbReference type="ChEBI" id="CHEBI:30616"/>
        <dbReference type="ChEBI" id="CHEBI:83421"/>
        <dbReference type="ChEBI" id="CHEBI:456216"/>
        <dbReference type="EC" id="2.7.11.1"/>
    </reaction>
</comment>
<dbReference type="PROSITE" id="PS50011">
    <property type="entry name" value="PROTEIN_KINASE_DOM"/>
    <property type="match status" value="1"/>
</dbReference>
<keyword evidence="2" id="KW-0723">Serine/threonine-protein kinase</keyword>
<dbReference type="PANTHER" id="PTHR47634:SF9">
    <property type="entry name" value="PROTEIN KINASE DOMAIN-CONTAINING PROTEIN-RELATED"/>
    <property type="match status" value="1"/>
</dbReference>
<dbReference type="PROSITE" id="PS00107">
    <property type="entry name" value="PROTEIN_KINASE_ATP"/>
    <property type="match status" value="1"/>
</dbReference>
<dbReference type="EC" id="2.7.11.1" evidence="1"/>
<sequence>MSTQDRATMEVEAMQAEGSAWREDGVSRMRGCEIQYMPPQICGVEEIELYRKGGYHPVLLRDEIRDGQYQIIHKLGHGGFATVWLARDTIEERYVAIKIIMADASENAMDIDIKITKHLRERASPYSGSRYIDIPIEHFWITGPNGNHLCIVSEVAGPSIARLSQARLLNEDITTSGLQNAQIISLQIAQSLEFLHSPEVGIAHGDLTSSNVLLELENLDVMSPEELIKLFGKPVREQMQAYAQYEMDASAPKFIYEAADAMRLLPYCTGNIKIIDFGASYFLNNPPAGLATPVNSCAPEYLRGGKFGKECDVWAFANTLFEIRSGYPLITQLMGGGEEALIQIQTMLGSLPPRANNGKTRRGARFDQPLLKTWISDIRNSTTKRYEKKQSKTSLFKSSMSNIRKGARKCRKWLTQANLSTEAKAPPKIAPEEAEQFHDLLCKLFDYDVEKRLTMAEVWKHTWFTMIL</sequence>
<dbReference type="EMBL" id="JAZHXI010000014">
    <property type="protein sequence ID" value="KAL2063913.1"/>
    <property type="molecule type" value="Genomic_DNA"/>
</dbReference>
<evidence type="ECO:0000256" key="2">
    <source>
        <dbReference type="ARBA" id="ARBA00022527"/>
    </source>
</evidence>
<keyword evidence="5" id="KW-0418">Kinase</keyword>
<gene>
    <name evidence="11" type="ORF">VTL71DRAFT_4407</name>
</gene>
<dbReference type="PANTHER" id="PTHR47634">
    <property type="entry name" value="PROTEIN KINASE DOMAIN-CONTAINING PROTEIN-RELATED"/>
    <property type="match status" value="1"/>
</dbReference>
<dbReference type="InterPro" id="IPR011009">
    <property type="entry name" value="Kinase-like_dom_sf"/>
</dbReference>
<evidence type="ECO:0000256" key="6">
    <source>
        <dbReference type="ARBA" id="ARBA00022840"/>
    </source>
</evidence>
<dbReference type="Proteomes" id="UP001595075">
    <property type="component" value="Unassembled WGS sequence"/>
</dbReference>
<dbReference type="Pfam" id="PF00069">
    <property type="entry name" value="Pkinase"/>
    <property type="match status" value="2"/>
</dbReference>
<keyword evidence="12" id="KW-1185">Reference proteome</keyword>
<comment type="caution">
    <text evidence="11">The sequence shown here is derived from an EMBL/GenBank/DDBJ whole genome shotgun (WGS) entry which is preliminary data.</text>
</comment>
<dbReference type="SUPFAM" id="SSF56112">
    <property type="entry name" value="Protein kinase-like (PK-like)"/>
    <property type="match status" value="1"/>
</dbReference>
<evidence type="ECO:0000256" key="1">
    <source>
        <dbReference type="ARBA" id="ARBA00012513"/>
    </source>
</evidence>
<evidence type="ECO:0000313" key="11">
    <source>
        <dbReference type="EMBL" id="KAL2063913.1"/>
    </source>
</evidence>
<protein>
    <recommendedName>
        <fullName evidence="1">non-specific serine/threonine protein kinase</fullName>
        <ecNumber evidence="1">2.7.11.1</ecNumber>
    </recommendedName>
</protein>
<evidence type="ECO:0000256" key="3">
    <source>
        <dbReference type="ARBA" id="ARBA00022679"/>
    </source>
</evidence>
<evidence type="ECO:0000256" key="7">
    <source>
        <dbReference type="ARBA" id="ARBA00047899"/>
    </source>
</evidence>
<organism evidence="11 12">
    <name type="scientific">Oculimacula yallundae</name>
    <dbReference type="NCBI Taxonomy" id="86028"/>
    <lineage>
        <taxon>Eukaryota</taxon>
        <taxon>Fungi</taxon>
        <taxon>Dikarya</taxon>
        <taxon>Ascomycota</taxon>
        <taxon>Pezizomycotina</taxon>
        <taxon>Leotiomycetes</taxon>
        <taxon>Helotiales</taxon>
        <taxon>Ploettnerulaceae</taxon>
        <taxon>Oculimacula</taxon>
    </lineage>
</organism>
<name>A0ABR4C1U0_9HELO</name>
<feature type="domain" description="Protein kinase" evidence="10">
    <location>
        <begin position="69"/>
        <end position="464"/>
    </location>
</feature>
<accession>A0ABR4C1U0</accession>
<keyword evidence="6 9" id="KW-0067">ATP-binding</keyword>
<evidence type="ECO:0000259" key="10">
    <source>
        <dbReference type="PROSITE" id="PS50011"/>
    </source>
</evidence>
<evidence type="ECO:0000256" key="8">
    <source>
        <dbReference type="ARBA" id="ARBA00048679"/>
    </source>
</evidence>
<evidence type="ECO:0000313" key="12">
    <source>
        <dbReference type="Proteomes" id="UP001595075"/>
    </source>
</evidence>
<feature type="binding site" evidence="9">
    <location>
        <position position="98"/>
    </location>
    <ligand>
        <name>ATP</name>
        <dbReference type="ChEBI" id="CHEBI:30616"/>
    </ligand>
</feature>
<keyword evidence="4 9" id="KW-0547">Nucleotide-binding</keyword>
<dbReference type="Gene3D" id="3.30.200.20">
    <property type="entry name" value="Phosphorylase Kinase, domain 1"/>
    <property type="match status" value="1"/>
</dbReference>
<comment type="catalytic activity">
    <reaction evidence="7">
        <text>L-threonyl-[protein] + ATP = O-phospho-L-threonyl-[protein] + ADP + H(+)</text>
        <dbReference type="Rhea" id="RHEA:46608"/>
        <dbReference type="Rhea" id="RHEA-COMP:11060"/>
        <dbReference type="Rhea" id="RHEA-COMP:11605"/>
        <dbReference type="ChEBI" id="CHEBI:15378"/>
        <dbReference type="ChEBI" id="CHEBI:30013"/>
        <dbReference type="ChEBI" id="CHEBI:30616"/>
        <dbReference type="ChEBI" id="CHEBI:61977"/>
        <dbReference type="ChEBI" id="CHEBI:456216"/>
        <dbReference type="EC" id="2.7.11.1"/>
    </reaction>
</comment>
<reference evidence="11 12" key="1">
    <citation type="journal article" date="2024" name="Commun. Biol.">
        <title>Comparative genomic analysis of thermophilic fungi reveals convergent evolutionary adaptations and gene losses.</title>
        <authorList>
            <person name="Steindorff A.S."/>
            <person name="Aguilar-Pontes M.V."/>
            <person name="Robinson A.J."/>
            <person name="Andreopoulos B."/>
            <person name="LaButti K."/>
            <person name="Kuo A."/>
            <person name="Mondo S."/>
            <person name="Riley R."/>
            <person name="Otillar R."/>
            <person name="Haridas S."/>
            <person name="Lipzen A."/>
            <person name="Grimwood J."/>
            <person name="Schmutz J."/>
            <person name="Clum A."/>
            <person name="Reid I.D."/>
            <person name="Moisan M.C."/>
            <person name="Butler G."/>
            <person name="Nguyen T.T.M."/>
            <person name="Dewar K."/>
            <person name="Conant G."/>
            <person name="Drula E."/>
            <person name="Henrissat B."/>
            <person name="Hansel C."/>
            <person name="Singer S."/>
            <person name="Hutchinson M.I."/>
            <person name="de Vries R.P."/>
            <person name="Natvig D.O."/>
            <person name="Powell A.J."/>
            <person name="Tsang A."/>
            <person name="Grigoriev I.V."/>
        </authorList>
    </citation>
    <scope>NUCLEOTIDE SEQUENCE [LARGE SCALE GENOMIC DNA]</scope>
    <source>
        <strain evidence="11 12">CBS 494.80</strain>
    </source>
</reference>
<keyword evidence="3" id="KW-0808">Transferase</keyword>
<evidence type="ECO:0000256" key="4">
    <source>
        <dbReference type="ARBA" id="ARBA00022741"/>
    </source>
</evidence>
<evidence type="ECO:0000256" key="9">
    <source>
        <dbReference type="PROSITE-ProRule" id="PRU10141"/>
    </source>
</evidence>